<name>A0AAW1Y8M2_RUBAR</name>
<protein>
    <submittedName>
        <fullName evidence="1">Uncharacterized protein</fullName>
    </submittedName>
</protein>
<evidence type="ECO:0000313" key="1">
    <source>
        <dbReference type="EMBL" id="KAK9944087.1"/>
    </source>
</evidence>
<dbReference type="Proteomes" id="UP001457282">
    <property type="component" value="Unassembled WGS sequence"/>
</dbReference>
<reference evidence="1 2" key="1">
    <citation type="journal article" date="2023" name="G3 (Bethesda)">
        <title>A chromosome-length genome assembly and annotation of blackberry (Rubus argutus, cv. 'Hillquist').</title>
        <authorList>
            <person name="Bruna T."/>
            <person name="Aryal R."/>
            <person name="Dudchenko O."/>
            <person name="Sargent D.J."/>
            <person name="Mead D."/>
            <person name="Buti M."/>
            <person name="Cavallini A."/>
            <person name="Hytonen T."/>
            <person name="Andres J."/>
            <person name="Pham M."/>
            <person name="Weisz D."/>
            <person name="Mascagni F."/>
            <person name="Usai G."/>
            <person name="Natali L."/>
            <person name="Bassil N."/>
            <person name="Fernandez G.E."/>
            <person name="Lomsadze A."/>
            <person name="Armour M."/>
            <person name="Olukolu B."/>
            <person name="Poorten T."/>
            <person name="Britton C."/>
            <person name="Davik J."/>
            <person name="Ashrafi H."/>
            <person name="Aiden E.L."/>
            <person name="Borodovsky M."/>
            <person name="Worthington M."/>
        </authorList>
    </citation>
    <scope>NUCLEOTIDE SEQUENCE [LARGE SCALE GENOMIC DNA]</scope>
    <source>
        <strain evidence="1">PI 553951</strain>
    </source>
</reference>
<accession>A0AAW1Y8M2</accession>
<sequence>MVEVLLLFYDFVVVSNRDQLVYTRVYFLNVNVQQRERETVRKPYGCTASGGGDDDDRRRWVKRRRREMPWLDSCSAVMRREEQRDAVGFPCSEDDAGWKTLGSTSVDW</sequence>
<proteinExistence type="predicted"/>
<dbReference type="EMBL" id="JBEDUW010000002">
    <property type="protein sequence ID" value="KAK9944087.1"/>
    <property type="molecule type" value="Genomic_DNA"/>
</dbReference>
<gene>
    <name evidence="1" type="ORF">M0R45_009671</name>
</gene>
<organism evidence="1 2">
    <name type="scientific">Rubus argutus</name>
    <name type="common">Southern blackberry</name>
    <dbReference type="NCBI Taxonomy" id="59490"/>
    <lineage>
        <taxon>Eukaryota</taxon>
        <taxon>Viridiplantae</taxon>
        <taxon>Streptophyta</taxon>
        <taxon>Embryophyta</taxon>
        <taxon>Tracheophyta</taxon>
        <taxon>Spermatophyta</taxon>
        <taxon>Magnoliopsida</taxon>
        <taxon>eudicotyledons</taxon>
        <taxon>Gunneridae</taxon>
        <taxon>Pentapetalae</taxon>
        <taxon>rosids</taxon>
        <taxon>fabids</taxon>
        <taxon>Rosales</taxon>
        <taxon>Rosaceae</taxon>
        <taxon>Rosoideae</taxon>
        <taxon>Rosoideae incertae sedis</taxon>
        <taxon>Rubus</taxon>
    </lineage>
</organism>
<dbReference type="AlphaFoldDB" id="A0AAW1Y8M2"/>
<comment type="caution">
    <text evidence="1">The sequence shown here is derived from an EMBL/GenBank/DDBJ whole genome shotgun (WGS) entry which is preliminary data.</text>
</comment>
<keyword evidence="2" id="KW-1185">Reference proteome</keyword>
<evidence type="ECO:0000313" key="2">
    <source>
        <dbReference type="Proteomes" id="UP001457282"/>
    </source>
</evidence>